<dbReference type="eggNOG" id="COG3859">
    <property type="taxonomic scope" value="Bacteria"/>
</dbReference>
<protein>
    <submittedName>
        <fullName evidence="2">Thiamine ECF transporter S component ThiT</fullName>
    </submittedName>
</protein>
<keyword evidence="1" id="KW-0472">Membrane</keyword>
<dbReference type="GO" id="GO:0015234">
    <property type="term" value="F:thiamine transmembrane transporter activity"/>
    <property type="evidence" value="ECO:0007669"/>
    <property type="project" value="InterPro"/>
</dbReference>
<gene>
    <name evidence="2" type="primary">thiT</name>
    <name evidence="2" type="ORF">SAMEA4364220_00140</name>
</gene>
<feature type="transmembrane region" description="Helical" evidence="1">
    <location>
        <begin position="166"/>
        <end position="192"/>
    </location>
</feature>
<name>A0A239T928_9FIRM</name>
<dbReference type="RefSeq" id="WP_027889927.1">
    <property type="nucleotide sequence ID" value="NZ_LT906446.1"/>
</dbReference>
<evidence type="ECO:0000256" key="1">
    <source>
        <dbReference type="SAM" id="Phobius"/>
    </source>
</evidence>
<sequence length="204" mass="22543">MLENLSAIISNPNSILALIALLILIAAFIYMKKIHFTTKMVMQLGLMIALAVVLHMIKLYHLPQGGSVTPGGMLPLLLISFCYGPAVGFLTGFCYGLLNLIQDPFILSPLQVLFDYPLPYMALGLAGYFSKNIYLGATVGIVARFICHFISGVVFFGSYVPEGTSIYAYSLIFNASYLVPELIICLILLKLLPIKRFLTLMKHR</sequence>
<keyword evidence="1" id="KW-0812">Transmembrane</keyword>
<dbReference type="InterPro" id="IPR012651">
    <property type="entry name" value="Thia_Transptr_ThiT"/>
</dbReference>
<proteinExistence type="predicted"/>
<dbReference type="GeneID" id="78506184"/>
<reference evidence="2 3" key="1">
    <citation type="submission" date="2017-06" db="EMBL/GenBank/DDBJ databases">
        <authorList>
            <consortium name="Pathogen Informatics"/>
        </authorList>
    </citation>
    <scope>NUCLEOTIDE SEQUENCE [LARGE SCALE GENOMIC DNA]</scope>
    <source>
        <strain evidence="2 3">NCTC10570</strain>
    </source>
</reference>
<dbReference type="NCBIfam" id="TIGR02357">
    <property type="entry name" value="ECF_ThiT_YuaJ"/>
    <property type="match status" value="1"/>
</dbReference>
<keyword evidence="3" id="KW-1185">Reference proteome</keyword>
<feature type="transmembrane region" description="Helical" evidence="1">
    <location>
        <begin position="73"/>
        <end position="98"/>
    </location>
</feature>
<accession>A0A239T928</accession>
<dbReference type="Gene3D" id="1.10.1760.20">
    <property type="match status" value="1"/>
</dbReference>
<feature type="transmembrane region" description="Helical" evidence="1">
    <location>
        <begin position="12"/>
        <end position="31"/>
    </location>
</feature>
<organism evidence="2 3">
    <name type="scientific">Megamonas hypermegale</name>
    <dbReference type="NCBI Taxonomy" id="158847"/>
    <lineage>
        <taxon>Bacteria</taxon>
        <taxon>Bacillati</taxon>
        <taxon>Bacillota</taxon>
        <taxon>Negativicutes</taxon>
        <taxon>Selenomonadales</taxon>
        <taxon>Selenomonadaceae</taxon>
        <taxon>Megamonas</taxon>
    </lineage>
</organism>
<feature type="transmembrane region" description="Helical" evidence="1">
    <location>
        <begin position="133"/>
        <end position="160"/>
    </location>
</feature>
<feature type="transmembrane region" description="Helical" evidence="1">
    <location>
        <begin position="43"/>
        <end position="61"/>
    </location>
</feature>
<evidence type="ECO:0000313" key="3">
    <source>
        <dbReference type="Proteomes" id="UP000215383"/>
    </source>
</evidence>
<dbReference type="GO" id="GO:0005886">
    <property type="term" value="C:plasma membrane"/>
    <property type="evidence" value="ECO:0007669"/>
    <property type="project" value="InterPro"/>
</dbReference>
<keyword evidence="1" id="KW-1133">Transmembrane helix</keyword>
<dbReference type="AlphaFoldDB" id="A0A239T928"/>
<dbReference type="Proteomes" id="UP000215383">
    <property type="component" value="Chromosome 1"/>
</dbReference>
<evidence type="ECO:0000313" key="2">
    <source>
        <dbReference type="EMBL" id="SNU94086.1"/>
    </source>
</evidence>
<dbReference type="EMBL" id="LT906446">
    <property type="protein sequence ID" value="SNU94086.1"/>
    <property type="molecule type" value="Genomic_DNA"/>
</dbReference>
<dbReference type="Pfam" id="PF09515">
    <property type="entry name" value="Thia_YuaJ"/>
    <property type="match status" value="1"/>
</dbReference>